<dbReference type="STRING" id="391625.PPSIR1_25231"/>
<sequence>MSTQASSKTIGIVGGLGPWTGLDLHRRVLAATPVEEDQDHLSIVHLARPRAIGNRNAFLLGDSPVNPGEAIAAVVEDLLRCGAELIAIPCITAHAAPIIAPVEACLARHPSAARIDLRTLLEAELLAAHAQGARRCAVLCTVGSRRAQVFEDLAHPPGLELAFPTAPIQARVQSLINAIKADGSPTWDEAGETRQAIVDDMREQGCDAVLLGCTELPLPRLPIEGAHVIDPNASLAAALYNAATSKKS</sequence>
<dbReference type="eggNOG" id="COG1794">
    <property type="taxonomic scope" value="Bacteria"/>
</dbReference>
<dbReference type="InterPro" id="IPR015942">
    <property type="entry name" value="Asp/Glu/hydantoin_racemase"/>
</dbReference>
<name>A6GDZ4_9BACT</name>
<evidence type="ECO:0000256" key="1">
    <source>
        <dbReference type="ARBA" id="ARBA00023235"/>
    </source>
</evidence>
<dbReference type="SUPFAM" id="SSF53681">
    <property type="entry name" value="Aspartate/glutamate racemase"/>
    <property type="match status" value="2"/>
</dbReference>
<keyword evidence="1" id="KW-0413">Isomerase</keyword>
<gene>
    <name evidence="2" type="ORF">PPSIR1_25231</name>
</gene>
<reference evidence="2 3" key="1">
    <citation type="submission" date="2007-06" db="EMBL/GenBank/DDBJ databases">
        <authorList>
            <person name="Shimkets L."/>
            <person name="Ferriera S."/>
            <person name="Johnson J."/>
            <person name="Kravitz S."/>
            <person name="Beeson K."/>
            <person name="Sutton G."/>
            <person name="Rogers Y.-H."/>
            <person name="Friedman R."/>
            <person name="Frazier M."/>
            <person name="Venter J.C."/>
        </authorList>
    </citation>
    <scope>NUCLEOTIDE SEQUENCE [LARGE SCALE GENOMIC DNA]</scope>
    <source>
        <strain evidence="2 3">SIR-1</strain>
    </source>
</reference>
<dbReference type="PANTHER" id="PTHR21198">
    <property type="entry name" value="GLUTAMATE RACEMASE"/>
    <property type="match status" value="1"/>
</dbReference>
<protein>
    <submittedName>
        <fullName evidence="2">Aspartate racemase, putative</fullName>
    </submittedName>
</protein>
<dbReference type="AlphaFoldDB" id="A6GDZ4"/>
<dbReference type="GO" id="GO:0047661">
    <property type="term" value="F:amino-acid racemase activity"/>
    <property type="evidence" value="ECO:0007669"/>
    <property type="project" value="InterPro"/>
</dbReference>
<dbReference type="EMBL" id="ABCS01000077">
    <property type="protein sequence ID" value="EDM75943.1"/>
    <property type="molecule type" value="Genomic_DNA"/>
</dbReference>
<comment type="caution">
    <text evidence="2">The sequence shown here is derived from an EMBL/GenBank/DDBJ whole genome shotgun (WGS) entry which is preliminary data.</text>
</comment>
<dbReference type="OrthoDB" id="9803739at2"/>
<dbReference type="Proteomes" id="UP000005801">
    <property type="component" value="Unassembled WGS sequence"/>
</dbReference>
<dbReference type="RefSeq" id="WP_006974934.1">
    <property type="nucleotide sequence ID" value="NZ_ABCS01000077.1"/>
</dbReference>
<evidence type="ECO:0000313" key="3">
    <source>
        <dbReference type="Proteomes" id="UP000005801"/>
    </source>
</evidence>
<evidence type="ECO:0000313" key="2">
    <source>
        <dbReference type="EMBL" id="EDM75943.1"/>
    </source>
</evidence>
<dbReference type="Gene3D" id="3.40.50.1860">
    <property type="match status" value="2"/>
</dbReference>
<proteinExistence type="predicted"/>
<dbReference type="Pfam" id="PF01177">
    <property type="entry name" value="Asp_Glu_race"/>
    <property type="match status" value="1"/>
</dbReference>
<keyword evidence="3" id="KW-1185">Reference proteome</keyword>
<accession>A6GDZ4</accession>
<organism evidence="2 3">
    <name type="scientific">Plesiocystis pacifica SIR-1</name>
    <dbReference type="NCBI Taxonomy" id="391625"/>
    <lineage>
        <taxon>Bacteria</taxon>
        <taxon>Pseudomonadati</taxon>
        <taxon>Myxococcota</taxon>
        <taxon>Polyangia</taxon>
        <taxon>Nannocystales</taxon>
        <taxon>Nannocystaceae</taxon>
        <taxon>Plesiocystis</taxon>
    </lineage>
</organism>
<dbReference type="InterPro" id="IPR001920">
    <property type="entry name" value="Asp/Glu_race"/>
</dbReference>
<dbReference type="PANTHER" id="PTHR21198:SF7">
    <property type="entry name" value="ASPARTATE-GLUTAMATE RACEMASE FAMILY"/>
    <property type="match status" value="1"/>
</dbReference>